<dbReference type="HOGENOM" id="CLU_661726_0_0_11"/>
<dbReference type="AlphaFoldDB" id="C7QB77"/>
<evidence type="ECO:0000256" key="2">
    <source>
        <dbReference type="SAM" id="Phobius"/>
    </source>
</evidence>
<dbReference type="STRING" id="479433.Caci_7543"/>
<feature type="transmembrane region" description="Helical" evidence="2">
    <location>
        <begin position="240"/>
        <end position="262"/>
    </location>
</feature>
<feature type="transmembrane region" description="Helical" evidence="2">
    <location>
        <begin position="46"/>
        <end position="69"/>
    </location>
</feature>
<accession>C7QB77</accession>
<keyword evidence="2" id="KW-1133">Transmembrane helix</keyword>
<organism evidence="3 4">
    <name type="scientific">Catenulispora acidiphila (strain DSM 44928 / JCM 14897 / NBRC 102108 / NRRL B-24433 / ID139908)</name>
    <dbReference type="NCBI Taxonomy" id="479433"/>
    <lineage>
        <taxon>Bacteria</taxon>
        <taxon>Bacillati</taxon>
        <taxon>Actinomycetota</taxon>
        <taxon>Actinomycetes</taxon>
        <taxon>Catenulisporales</taxon>
        <taxon>Catenulisporaceae</taxon>
        <taxon>Catenulispora</taxon>
    </lineage>
</organism>
<protein>
    <submittedName>
        <fullName evidence="3">Uncharacterized protein</fullName>
    </submittedName>
</protein>
<proteinExistence type="predicted"/>
<dbReference type="Proteomes" id="UP000000851">
    <property type="component" value="Chromosome"/>
</dbReference>
<dbReference type="KEGG" id="cai:Caci_7543"/>
<sequence length="516" mass="53945">MFRTVTGTLTQAPNRSTSHRATTNGTSFSDHLTHIPRAPRGTTPNILRAATAAAGVFALIAAVALSGAASGARAQISTVRATDAPSVRATDDFLFRLQDMDAQLVNALLVNGDTGMRVPRGASEALFDTDRKAADGDLEAATAALSGDQSALEQLHTVADGFGQYQEQSVRTLADDERDGGTAAGGAPPSVFADYLIGHALLFGDNDDSGLMKSATDLEAASKNAISASASSANDSLSTVLAEFVIFGALLVGGLLALQAILFRRFHRMLNPALAAATAVALILMIAGIAGTAGAAEDFHTAKSDAFDSVLALSEANATSAGINSDESRWLLAQNYPEQLSEYENSFLRGENKIADVPNGSSVTDYAGSLDGQKLITDVNDVDQTSLTPNSSFGKELANITFPGEADQALAAFRAYCDYIKDDAKLRAMPSDPAGGLKAAINFDTNADAPGSSDQAFTAYSKALGDVIATNEAHFESSMPAAENGIGTWTWLPYLFSLLLIGLTVLGMRPRLTEYR</sequence>
<evidence type="ECO:0000313" key="4">
    <source>
        <dbReference type="Proteomes" id="UP000000851"/>
    </source>
</evidence>
<keyword evidence="2" id="KW-0812">Transmembrane</keyword>
<keyword evidence="2" id="KW-0472">Membrane</keyword>
<keyword evidence="4" id="KW-1185">Reference proteome</keyword>
<feature type="region of interest" description="Disordered" evidence="1">
    <location>
        <begin position="1"/>
        <end position="39"/>
    </location>
</feature>
<feature type="transmembrane region" description="Helical" evidence="2">
    <location>
        <begin position="274"/>
        <end position="296"/>
    </location>
</feature>
<gene>
    <name evidence="3" type="ordered locus">Caci_7543</name>
</gene>
<feature type="transmembrane region" description="Helical" evidence="2">
    <location>
        <begin position="489"/>
        <end position="508"/>
    </location>
</feature>
<dbReference type="eggNOG" id="ENOG5031WEA">
    <property type="taxonomic scope" value="Bacteria"/>
</dbReference>
<evidence type="ECO:0000313" key="3">
    <source>
        <dbReference type="EMBL" id="ACU76368.1"/>
    </source>
</evidence>
<feature type="compositionally biased region" description="Polar residues" evidence="1">
    <location>
        <begin position="1"/>
        <end position="30"/>
    </location>
</feature>
<name>C7QB77_CATAD</name>
<reference evidence="3 4" key="1">
    <citation type="journal article" date="2009" name="Stand. Genomic Sci.">
        <title>Complete genome sequence of Catenulispora acidiphila type strain (ID 139908).</title>
        <authorList>
            <person name="Copeland A."/>
            <person name="Lapidus A."/>
            <person name="Glavina Del Rio T."/>
            <person name="Nolan M."/>
            <person name="Lucas S."/>
            <person name="Chen F."/>
            <person name="Tice H."/>
            <person name="Cheng J.F."/>
            <person name="Bruce D."/>
            <person name="Goodwin L."/>
            <person name="Pitluck S."/>
            <person name="Mikhailova N."/>
            <person name="Pati A."/>
            <person name="Ivanova N."/>
            <person name="Mavromatis K."/>
            <person name="Chen A."/>
            <person name="Palaniappan K."/>
            <person name="Chain P."/>
            <person name="Land M."/>
            <person name="Hauser L."/>
            <person name="Chang Y.J."/>
            <person name="Jeffries C.D."/>
            <person name="Chertkov O."/>
            <person name="Brettin T."/>
            <person name="Detter J.C."/>
            <person name="Han C."/>
            <person name="Ali Z."/>
            <person name="Tindall B.J."/>
            <person name="Goker M."/>
            <person name="Bristow J."/>
            <person name="Eisen J.A."/>
            <person name="Markowitz V."/>
            <person name="Hugenholtz P."/>
            <person name="Kyrpides N.C."/>
            <person name="Klenk H.P."/>
        </authorList>
    </citation>
    <scope>NUCLEOTIDE SEQUENCE [LARGE SCALE GENOMIC DNA]</scope>
    <source>
        <strain evidence="4">DSM 44928 / JCM 14897 / NBRC 102108 / NRRL B-24433 / ID139908</strain>
    </source>
</reference>
<dbReference type="InParanoid" id="C7QB77"/>
<evidence type="ECO:0000256" key="1">
    <source>
        <dbReference type="SAM" id="MobiDB-lite"/>
    </source>
</evidence>
<dbReference type="EMBL" id="CP001700">
    <property type="protein sequence ID" value="ACU76368.1"/>
    <property type="molecule type" value="Genomic_DNA"/>
</dbReference>